<feature type="compositionally biased region" description="Low complexity" evidence="6">
    <location>
        <begin position="336"/>
        <end position="358"/>
    </location>
</feature>
<dbReference type="VEuPathDB" id="FungiDB:H310_05116"/>
<dbReference type="OrthoDB" id="60655at2759"/>
<dbReference type="Pfam" id="PF07714">
    <property type="entry name" value="PK_Tyr_Ser-Thr"/>
    <property type="match status" value="1"/>
</dbReference>
<dbReference type="Gene3D" id="1.10.510.10">
    <property type="entry name" value="Transferase(Phosphotransferase) domain 1"/>
    <property type="match status" value="1"/>
</dbReference>
<dbReference type="PANTHER" id="PTHR44329">
    <property type="entry name" value="SERINE/THREONINE-PROTEIN KINASE TNNI3K-RELATED"/>
    <property type="match status" value="1"/>
</dbReference>
<keyword evidence="1" id="KW-0808">Transferase</keyword>
<feature type="domain" description="Protein kinase" evidence="8">
    <location>
        <begin position="787"/>
        <end position="1048"/>
    </location>
</feature>
<evidence type="ECO:0000256" key="2">
    <source>
        <dbReference type="ARBA" id="ARBA00022741"/>
    </source>
</evidence>
<dbReference type="EMBL" id="KI913959">
    <property type="protein sequence ID" value="ETW03747.1"/>
    <property type="molecule type" value="Genomic_DNA"/>
</dbReference>
<dbReference type="GO" id="GO:0004713">
    <property type="term" value="F:protein tyrosine kinase activity"/>
    <property type="evidence" value="ECO:0007669"/>
    <property type="project" value="InterPro"/>
</dbReference>
<dbReference type="InterPro" id="IPR051681">
    <property type="entry name" value="Ser/Thr_Kinases-Pseudokinases"/>
</dbReference>
<dbReference type="InterPro" id="IPR020635">
    <property type="entry name" value="Tyr_kinase_cat_dom"/>
</dbReference>
<dbReference type="PRINTS" id="PR00109">
    <property type="entry name" value="TYRKINASE"/>
</dbReference>
<dbReference type="PROSITE" id="PS00109">
    <property type="entry name" value="PROTEIN_KINASE_TYR"/>
    <property type="match status" value="1"/>
</dbReference>
<feature type="binding site" evidence="5">
    <location>
        <position position="814"/>
    </location>
    <ligand>
        <name>ATP</name>
        <dbReference type="ChEBI" id="CHEBI:30616"/>
    </ligand>
</feature>
<dbReference type="InterPro" id="IPR001245">
    <property type="entry name" value="Ser-Thr/Tyr_kinase_cat_dom"/>
</dbReference>
<dbReference type="InterPro" id="IPR000719">
    <property type="entry name" value="Prot_kinase_dom"/>
</dbReference>
<evidence type="ECO:0000256" key="3">
    <source>
        <dbReference type="ARBA" id="ARBA00022777"/>
    </source>
</evidence>
<feature type="transmembrane region" description="Helical" evidence="7">
    <location>
        <begin position="183"/>
        <end position="211"/>
    </location>
</feature>
<dbReference type="SMART" id="SM00219">
    <property type="entry name" value="TyrKc"/>
    <property type="match status" value="1"/>
</dbReference>
<feature type="transmembrane region" description="Helical" evidence="7">
    <location>
        <begin position="139"/>
        <end position="163"/>
    </location>
</feature>
<feature type="compositionally biased region" description="Basic and acidic residues" evidence="6">
    <location>
        <begin position="365"/>
        <end position="381"/>
    </location>
</feature>
<evidence type="ECO:0000256" key="6">
    <source>
        <dbReference type="SAM" id="MobiDB-lite"/>
    </source>
</evidence>
<dbReference type="GO" id="GO:0004674">
    <property type="term" value="F:protein serine/threonine kinase activity"/>
    <property type="evidence" value="ECO:0007669"/>
    <property type="project" value="UniProtKB-KW"/>
</dbReference>
<keyword evidence="7" id="KW-1133">Transmembrane helix</keyword>
<organism evidence="9">
    <name type="scientific">Aphanomyces invadans</name>
    <dbReference type="NCBI Taxonomy" id="157072"/>
    <lineage>
        <taxon>Eukaryota</taxon>
        <taxon>Sar</taxon>
        <taxon>Stramenopiles</taxon>
        <taxon>Oomycota</taxon>
        <taxon>Saprolegniomycetes</taxon>
        <taxon>Saprolegniales</taxon>
        <taxon>Verrucalvaceae</taxon>
        <taxon>Aphanomyces</taxon>
    </lineage>
</organism>
<dbReference type="STRING" id="157072.A0A024UCY3"/>
<dbReference type="FunFam" id="3.30.200.20:FF:000180">
    <property type="entry name" value="serine/threonine-protein kinase STY46-like"/>
    <property type="match status" value="1"/>
</dbReference>
<name>A0A024UCY3_9STRA</name>
<dbReference type="PROSITE" id="PS00107">
    <property type="entry name" value="PROTEIN_KINASE_ATP"/>
    <property type="match status" value="1"/>
</dbReference>
<dbReference type="InterPro" id="IPR008266">
    <property type="entry name" value="Tyr_kinase_AS"/>
</dbReference>
<keyword evidence="4 5" id="KW-0067">ATP-binding</keyword>
<dbReference type="InterPro" id="IPR011009">
    <property type="entry name" value="Kinase-like_dom_sf"/>
</dbReference>
<dbReference type="AlphaFoldDB" id="A0A024UCY3"/>
<reference evidence="9" key="1">
    <citation type="submission" date="2013-12" db="EMBL/GenBank/DDBJ databases">
        <title>The Genome Sequence of Aphanomyces invadans NJM9701.</title>
        <authorList>
            <consortium name="The Broad Institute Genomics Platform"/>
            <person name="Russ C."/>
            <person name="Tyler B."/>
            <person name="van West P."/>
            <person name="Dieguez-Uribeondo J."/>
            <person name="Young S.K."/>
            <person name="Zeng Q."/>
            <person name="Gargeya S."/>
            <person name="Fitzgerald M."/>
            <person name="Abouelleil A."/>
            <person name="Alvarado L."/>
            <person name="Chapman S.B."/>
            <person name="Gainer-Dewar J."/>
            <person name="Goldberg J."/>
            <person name="Griggs A."/>
            <person name="Gujja S."/>
            <person name="Hansen M."/>
            <person name="Howarth C."/>
            <person name="Imamovic A."/>
            <person name="Ireland A."/>
            <person name="Larimer J."/>
            <person name="McCowan C."/>
            <person name="Murphy C."/>
            <person name="Pearson M."/>
            <person name="Poon T.W."/>
            <person name="Priest M."/>
            <person name="Roberts A."/>
            <person name="Saif S."/>
            <person name="Shea T."/>
            <person name="Sykes S."/>
            <person name="Wortman J."/>
            <person name="Nusbaum C."/>
            <person name="Birren B."/>
        </authorList>
    </citation>
    <scope>NUCLEOTIDE SEQUENCE [LARGE SCALE GENOMIC DNA]</scope>
    <source>
        <strain evidence="9">NJM9701</strain>
    </source>
</reference>
<keyword evidence="7" id="KW-0472">Membrane</keyword>
<dbReference type="eggNOG" id="KOG0192">
    <property type="taxonomic scope" value="Eukaryota"/>
</dbReference>
<dbReference type="PROSITE" id="PS50011">
    <property type="entry name" value="PROTEIN_KINASE_DOM"/>
    <property type="match status" value="1"/>
</dbReference>
<evidence type="ECO:0000256" key="5">
    <source>
        <dbReference type="PROSITE-ProRule" id="PRU10141"/>
    </source>
</evidence>
<gene>
    <name evidence="9" type="ORF">H310_05116</name>
</gene>
<feature type="region of interest" description="Disordered" evidence="6">
    <location>
        <begin position="336"/>
        <end position="386"/>
    </location>
</feature>
<keyword evidence="3 9" id="KW-0418">Kinase</keyword>
<dbReference type="Gene3D" id="3.30.200.20">
    <property type="entry name" value="Phosphorylase Kinase, domain 1"/>
    <property type="match status" value="1"/>
</dbReference>
<keyword evidence="7" id="KW-0812">Transmembrane</keyword>
<keyword evidence="9" id="KW-0723">Serine/threonine-protein kinase</keyword>
<dbReference type="PANTHER" id="PTHR44329:SF298">
    <property type="entry name" value="MIXED LINEAGE KINASE DOMAIN-LIKE PROTEIN"/>
    <property type="match status" value="1"/>
</dbReference>
<feature type="transmembrane region" description="Helical" evidence="7">
    <location>
        <begin position="40"/>
        <end position="71"/>
    </location>
</feature>
<evidence type="ECO:0000256" key="7">
    <source>
        <dbReference type="SAM" id="Phobius"/>
    </source>
</evidence>
<accession>A0A024UCY3</accession>
<sequence length="1049" mass="114546">MATTRGERIAPSPPPRRRQMPDNSMLHWCLGERQSLVRTLLFYFCNFIWTVAVDVAVAVLGLCIVPFAIYVSFQPQHSQLADEPVTKRCRRCVHGMLSRYVTIFWRVELSLLGLYDPCITSDSLASPRRTYTSARHAKYVALYILLWKTLVVLPATISPLWIFGLGMQSLVEGRAARLTTTALLYWSLYLVAGYTVASVLSLCVVSVCAYLHRKITEVVDDEIEGTHLLSQGTVPSRPSGTYASFCDLKSPLQDNHGFHHKSPRVRRTDQDVVAIAVAEKHPIPFQESSRSAVPAVADELSPQYLSIVAATNPAMEVANQSPPGRSLQQLSLSSPISIHSGKTSPPAAAPVVAPTTPVNLLSPTRVDHNATRSPSHLDEKPSGSVAASTDITTLQADLVTVESSIAQYDTMLAQGPNNKLRRRLEKERRGFEDRRQKLIEEIASQTRPYIPIATSHHIGIPGSNYAIESPRYGDDVISTTIHACHSDPHNTMLSNSFLPPTQSFQQVFHSPVFRGMSGPDTWGSPVVYSHSFLATTSPVPYDSLSPPRSSSILSTSALATSTPIVPFHLSSTVVPPVFRSLAPPSMLSDSFGARHTPFTSLRKQPHAFTPSPNDPLDEPVHMVAYAPPFVQPASEFTFAVWAFLSTQRDDMHEEASALNPSSAQMSRDVLFPLRRGARAHVTLEVPNGFAVVGGTTTQALTWSGTPSAAQFAILASDDVAIGQVLFKATVVFGASVMHLRAFVVVSGAKRSTRDAAAHDNDHCAMAPLHAELEMLDETYREIPYASLQLKELVGRGYFGDAYRADYNGRDVVVKTIRASELGDTTDHIVKEFRHEAAVLNMFGHHPNIVPFVGASTDFSQPLTLVTEYLPGGNLEDRRSTLSLKQKMQVLVDAAAGFLNIHDGGFIHRDVAARNCLVDANARAKVCDFGMCRRVHNAYGGSCVQEGIGPLKYMAPESLQPPYGFSTKSDAYSFGVLMWETLVEQKPFGAIPPHEAAARVLEGHRLDVSSTAIPPECAALITACFQEDPAKRPSMQAILVALISAQSTVY</sequence>
<dbReference type="GO" id="GO:0005524">
    <property type="term" value="F:ATP binding"/>
    <property type="evidence" value="ECO:0007669"/>
    <property type="project" value="UniProtKB-UniRule"/>
</dbReference>
<evidence type="ECO:0000313" key="9">
    <source>
        <dbReference type="EMBL" id="ETW03747.1"/>
    </source>
</evidence>
<dbReference type="RefSeq" id="XP_008867976.1">
    <property type="nucleotide sequence ID" value="XM_008869754.1"/>
</dbReference>
<dbReference type="InterPro" id="IPR017441">
    <property type="entry name" value="Protein_kinase_ATP_BS"/>
</dbReference>
<dbReference type="GeneID" id="20082166"/>
<evidence type="ECO:0000256" key="4">
    <source>
        <dbReference type="ARBA" id="ARBA00022840"/>
    </source>
</evidence>
<proteinExistence type="predicted"/>
<keyword evidence="2 5" id="KW-0547">Nucleotide-binding</keyword>
<evidence type="ECO:0000259" key="8">
    <source>
        <dbReference type="PROSITE" id="PS50011"/>
    </source>
</evidence>
<protein>
    <submittedName>
        <fullName evidence="9">Serine/threonine protein kinase</fullName>
    </submittedName>
</protein>
<dbReference type="SUPFAM" id="SSF56112">
    <property type="entry name" value="Protein kinase-like (PK-like)"/>
    <property type="match status" value="1"/>
</dbReference>
<evidence type="ECO:0000256" key="1">
    <source>
        <dbReference type="ARBA" id="ARBA00022679"/>
    </source>
</evidence>